<proteinExistence type="predicted"/>
<protein>
    <submittedName>
        <fullName evidence="2">Uncharacterized protein</fullName>
    </submittedName>
</protein>
<dbReference type="OrthoDB" id="10021034at2"/>
<keyword evidence="3" id="KW-1185">Reference proteome</keyword>
<comment type="caution">
    <text evidence="2">The sequence shown here is derived from an EMBL/GenBank/DDBJ whole genome shotgun (WGS) entry which is preliminary data.</text>
</comment>
<dbReference type="EMBL" id="VIWT01000001">
    <property type="protein sequence ID" value="TWF96961.1"/>
    <property type="molecule type" value="Genomic_DNA"/>
</dbReference>
<sequence length="387" mass="41682">MRTIGTDKQQPPVARTVPHGQSGSVAHPSPLTARNILALQATAGNAVVVQLTRSSGPVTRSQAVLNEKTNELQRITEEFYAQKAANLAQLLDGAEEGIDTSQYDLWSGPAKPDMAPAYGGIGQTGESRAKAAEGFRMDQTAQHHKALAQLKAAGYDMSDFPRDPDYVAEFSAWLAANERAGIRYVPRKAQAKFLELKANSSGTGQAVLDPEDSTGAGPQHELVGYHRAQFGSAWEPTSDAVARSSTLAMIPVRSFGLDEPHATEPNRTAHPRPHETVQAQREIPMVIKHATDVANALRRNSALRTEIAGLVTDANTGEQLAELAAEVARGGGLFEEGARLLGLENEPRDRRRSAETMRHGRDIALTGMREFDRILHAAGYPAARGHA</sequence>
<evidence type="ECO:0000313" key="3">
    <source>
        <dbReference type="Proteomes" id="UP000317940"/>
    </source>
</evidence>
<accession>A0A561UC71</accession>
<evidence type="ECO:0000313" key="2">
    <source>
        <dbReference type="EMBL" id="TWF96961.1"/>
    </source>
</evidence>
<reference evidence="2 3" key="1">
    <citation type="submission" date="2019-06" db="EMBL/GenBank/DDBJ databases">
        <title>Sequencing the genomes of 1000 actinobacteria strains.</title>
        <authorList>
            <person name="Klenk H.-P."/>
        </authorList>
    </citation>
    <scope>NUCLEOTIDE SEQUENCE [LARGE SCALE GENOMIC DNA]</scope>
    <source>
        <strain evidence="2 3">DSM 44826</strain>
    </source>
</reference>
<name>A0A561UC71_9ACTN</name>
<dbReference type="AlphaFoldDB" id="A0A561UC71"/>
<organism evidence="2 3">
    <name type="scientific">Kitasatospora viridis</name>
    <dbReference type="NCBI Taxonomy" id="281105"/>
    <lineage>
        <taxon>Bacteria</taxon>
        <taxon>Bacillati</taxon>
        <taxon>Actinomycetota</taxon>
        <taxon>Actinomycetes</taxon>
        <taxon>Kitasatosporales</taxon>
        <taxon>Streptomycetaceae</taxon>
        <taxon>Kitasatospora</taxon>
    </lineage>
</organism>
<gene>
    <name evidence="2" type="ORF">FHX73_11735</name>
</gene>
<dbReference type="RefSeq" id="WP_145903247.1">
    <property type="nucleotide sequence ID" value="NZ_BAAAMZ010000034.1"/>
</dbReference>
<evidence type="ECO:0000256" key="1">
    <source>
        <dbReference type="SAM" id="MobiDB-lite"/>
    </source>
</evidence>
<feature type="region of interest" description="Disordered" evidence="1">
    <location>
        <begin position="1"/>
        <end position="29"/>
    </location>
</feature>
<dbReference type="Proteomes" id="UP000317940">
    <property type="component" value="Unassembled WGS sequence"/>
</dbReference>